<accession>A0A7U4LN98</accession>
<evidence type="ECO:0000313" key="1">
    <source>
        <dbReference type="EMBL" id="AKC63102.1"/>
    </source>
</evidence>
<reference evidence="1 2" key="1">
    <citation type="journal article" date="2015" name="PLoS ONE">
        <title>A universal mariner transposon system for forward genetic studies in the genus clostridium.</title>
        <authorList>
            <person name="Zhang Y."/>
            <person name="Grosse-Honebrink A."/>
            <person name="Minton N.P."/>
        </authorList>
    </citation>
    <scope>NUCLEOTIDE SEQUENCE [LARGE SCALE GENOMIC DNA]</scope>
    <source>
        <strain evidence="1 2">NCIMB 10696</strain>
    </source>
</reference>
<sequence length="33" mass="3842">MLEKTINSNLEGSLIQGFVRILEECKYIKNSRD</sequence>
<dbReference type="KEGG" id="cld:CLSPO_c23820"/>
<organism evidence="1 2">
    <name type="scientific">Clostridium sporogenes</name>
    <dbReference type="NCBI Taxonomy" id="1509"/>
    <lineage>
        <taxon>Bacteria</taxon>
        <taxon>Bacillati</taxon>
        <taxon>Bacillota</taxon>
        <taxon>Clostridia</taxon>
        <taxon>Eubacteriales</taxon>
        <taxon>Clostridiaceae</taxon>
        <taxon>Clostridium</taxon>
    </lineage>
</organism>
<protein>
    <submittedName>
        <fullName evidence="1">Uncharacterized protein</fullName>
    </submittedName>
</protein>
<dbReference type="Proteomes" id="UP000033052">
    <property type="component" value="Chromosome"/>
</dbReference>
<dbReference type="AlphaFoldDB" id="A0A7U4LN98"/>
<gene>
    <name evidence="1" type="ORF">CLSPO_c23820</name>
</gene>
<proteinExistence type="predicted"/>
<dbReference type="EMBL" id="CP009225">
    <property type="protein sequence ID" value="AKC63102.1"/>
    <property type="molecule type" value="Genomic_DNA"/>
</dbReference>
<name>A0A7U4LN98_CLOSG</name>
<evidence type="ECO:0000313" key="2">
    <source>
        <dbReference type="Proteomes" id="UP000033052"/>
    </source>
</evidence>